<gene>
    <name evidence="3" type="ORF">SD10_01100</name>
</gene>
<dbReference type="AlphaFoldDB" id="A0A0E3ZRL2"/>
<accession>A0A0E3ZRL2</accession>
<dbReference type="EMBL" id="CP010429">
    <property type="protein sequence ID" value="AKD53703.1"/>
    <property type="molecule type" value="Genomic_DNA"/>
</dbReference>
<evidence type="ECO:0000259" key="2">
    <source>
        <dbReference type="Pfam" id="PF12697"/>
    </source>
</evidence>
<dbReference type="Proteomes" id="UP000033054">
    <property type="component" value="Chromosome"/>
</dbReference>
<dbReference type="Pfam" id="PF12697">
    <property type="entry name" value="Abhydrolase_6"/>
    <property type="match status" value="1"/>
</dbReference>
<keyword evidence="4" id="KW-1185">Reference proteome</keyword>
<dbReference type="InterPro" id="IPR029058">
    <property type="entry name" value="AB_hydrolase_fold"/>
</dbReference>
<dbReference type="RefSeq" id="WP_046375291.1">
    <property type="nucleotide sequence ID" value="NZ_CP010429.1"/>
</dbReference>
<dbReference type="PANTHER" id="PTHR37017:SF11">
    <property type="entry name" value="ESTERASE_LIPASE_THIOESTERASE DOMAIN-CONTAINING PROTEIN"/>
    <property type="match status" value="1"/>
</dbReference>
<dbReference type="Gene3D" id="3.40.50.1820">
    <property type="entry name" value="alpha/beta hydrolase"/>
    <property type="match status" value="1"/>
</dbReference>
<feature type="signal peptide" evidence="1">
    <location>
        <begin position="1"/>
        <end position="19"/>
    </location>
</feature>
<evidence type="ECO:0000313" key="4">
    <source>
        <dbReference type="Proteomes" id="UP000033054"/>
    </source>
</evidence>
<proteinExistence type="predicted"/>
<dbReference type="KEGG" id="srd:SD10_01100"/>
<protein>
    <submittedName>
        <fullName evidence="3">Alpha/beta hydrolase</fullName>
    </submittedName>
</protein>
<reference evidence="3 4" key="1">
    <citation type="journal article" date="2014" name="Curr. Microbiol.">
        <title>Spirosoma radiotolerans sp. nov., a gamma-radiation-resistant bacterium isolated from gamma ray-irradiated soil.</title>
        <authorList>
            <person name="Lee J.J."/>
            <person name="Srinivasan S."/>
            <person name="Lim S."/>
            <person name="Joe M."/>
            <person name="Im S."/>
            <person name="Bae S.I."/>
            <person name="Park K.R."/>
            <person name="Han J.H."/>
            <person name="Park S.H."/>
            <person name="Joo B.M."/>
            <person name="Park S.J."/>
            <person name="Kim M.K."/>
        </authorList>
    </citation>
    <scope>NUCLEOTIDE SEQUENCE [LARGE SCALE GENOMIC DNA]</scope>
    <source>
        <strain evidence="3 4">DG5A</strain>
    </source>
</reference>
<dbReference type="STRING" id="1379870.SD10_01100"/>
<name>A0A0E3ZRL2_9BACT</name>
<feature type="chain" id="PRO_5002417154" evidence="1">
    <location>
        <begin position="20"/>
        <end position="264"/>
    </location>
</feature>
<dbReference type="PANTHER" id="PTHR37017">
    <property type="entry name" value="AB HYDROLASE-1 DOMAIN-CONTAINING PROTEIN-RELATED"/>
    <property type="match status" value="1"/>
</dbReference>
<keyword evidence="1" id="KW-0732">Signal</keyword>
<dbReference type="InterPro" id="IPR000073">
    <property type="entry name" value="AB_hydrolase_1"/>
</dbReference>
<evidence type="ECO:0000256" key="1">
    <source>
        <dbReference type="SAM" id="SignalP"/>
    </source>
</evidence>
<evidence type="ECO:0000313" key="3">
    <source>
        <dbReference type="EMBL" id="AKD53703.1"/>
    </source>
</evidence>
<organism evidence="3 4">
    <name type="scientific">Spirosoma radiotolerans</name>
    <dbReference type="NCBI Taxonomy" id="1379870"/>
    <lineage>
        <taxon>Bacteria</taxon>
        <taxon>Pseudomonadati</taxon>
        <taxon>Bacteroidota</taxon>
        <taxon>Cytophagia</taxon>
        <taxon>Cytophagales</taxon>
        <taxon>Cytophagaceae</taxon>
        <taxon>Spirosoma</taxon>
    </lineage>
</organism>
<sequence>MKATIIAMAMSVLGFSAQAQNTTSKNSKTVVLVHGAWSDASAWDAVTPLLTAQGEEVIKVNLAGHGNDTTSFAGITLQTYVGQVKAAIGTRTNVVLVGHSFAGLVISQVAEEIPSQIKKLIYLAAALPHNGDSLLGLAKGDPASHIGKFLTVDKEHGAAIIAKEGVADIFAADAPQQVQEYIAATIKAEPLLPLATPVQLTEKNFGSIRKVYIHTENDHAISYPAQQYMVKNSKVDKVYTLQSSHTPFISMPDKLAAILTAESK</sequence>
<dbReference type="InterPro" id="IPR052897">
    <property type="entry name" value="Sec-Metab_Biosynth_Hydrolase"/>
</dbReference>
<dbReference type="HOGENOM" id="CLU_046066_3_1_10"/>
<dbReference type="PATRIC" id="fig|1379870.5.peg.240"/>
<feature type="domain" description="AB hydrolase-1" evidence="2">
    <location>
        <begin position="30"/>
        <end position="257"/>
    </location>
</feature>
<dbReference type="OrthoDB" id="9112061at2"/>
<dbReference type="GO" id="GO:0016787">
    <property type="term" value="F:hydrolase activity"/>
    <property type="evidence" value="ECO:0007669"/>
    <property type="project" value="UniProtKB-KW"/>
</dbReference>
<dbReference type="SUPFAM" id="SSF53474">
    <property type="entry name" value="alpha/beta-Hydrolases"/>
    <property type="match status" value="1"/>
</dbReference>
<keyword evidence="3" id="KW-0378">Hydrolase</keyword>